<dbReference type="EMBL" id="REGN01006075">
    <property type="protein sequence ID" value="RNA10992.1"/>
    <property type="molecule type" value="Genomic_DNA"/>
</dbReference>
<feature type="compositionally biased region" description="Polar residues" evidence="1">
    <location>
        <begin position="40"/>
        <end position="63"/>
    </location>
</feature>
<evidence type="ECO:0000313" key="3">
    <source>
        <dbReference type="Proteomes" id="UP000276133"/>
    </source>
</evidence>
<reference evidence="2 3" key="1">
    <citation type="journal article" date="2018" name="Sci. Rep.">
        <title>Genomic signatures of local adaptation to the degree of environmental predictability in rotifers.</title>
        <authorList>
            <person name="Franch-Gras L."/>
            <person name="Hahn C."/>
            <person name="Garcia-Roger E.M."/>
            <person name="Carmona M.J."/>
            <person name="Serra M."/>
            <person name="Gomez A."/>
        </authorList>
    </citation>
    <scope>NUCLEOTIDE SEQUENCE [LARGE SCALE GENOMIC DNA]</scope>
    <source>
        <strain evidence="2">HYR1</strain>
    </source>
</reference>
<name>A0A3M7QIC7_BRAPC</name>
<feature type="region of interest" description="Disordered" evidence="1">
    <location>
        <begin position="40"/>
        <end position="79"/>
    </location>
</feature>
<comment type="caution">
    <text evidence="2">The sequence shown here is derived from an EMBL/GenBank/DDBJ whole genome shotgun (WGS) entry which is preliminary data.</text>
</comment>
<proteinExistence type="predicted"/>
<organism evidence="2 3">
    <name type="scientific">Brachionus plicatilis</name>
    <name type="common">Marine rotifer</name>
    <name type="synonym">Brachionus muelleri</name>
    <dbReference type="NCBI Taxonomy" id="10195"/>
    <lineage>
        <taxon>Eukaryota</taxon>
        <taxon>Metazoa</taxon>
        <taxon>Spiralia</taxon>
        <taxon>Gnathifera</taxon>
        <taxon>Rotifera</taxon>
        <taxon>Eurotatoria</taxon>
        <taxon>Monogononta</taxon>
        <taxon>Pseudotrocha</taxon>
        <taxon>Ploima</taxon>
        <taxon>Brachionidae</taxon>
        <taxon>Brachionus</taxon>
    </lineage>
</organism>
<dbReference type="AlphaFoldDB" id="A0A3M7QIC7"/>
<accession>A0A3M7QIC7</accession>
<keyword evidence="3" id="KW-1185">Reference proteome</keyword>
<evidence type="ECO:0000256" key="1">
    <source>
        <dbReference type="SAM" id="MobiDB-lite"/>
    </source>
</evidence>
<protein>
    <submittedName>
        <fullName evidence="2">Uncharacterized protein</fullName>
    </submittedName>
</protein>
<dbReference type="Proteomes" id="UP000276133">
    <property type="component" value="Unassembled WGS sequence"/>
</dbReference>
<sequence length="102" mass="11769">MKKIRRAFSHGDPVRPRQKKFLSLRQRIGTMFHRSSILSTAQTSQHLTQQNVDDQSNQSISQAQDEDHDDLINSSIIPPPMIVLKQEQTEQNPKKVNLRPIN</sequence>
<gene>
    <name evidence="2" type="ORF">BpHYR1_023797</name>
</gene>
<evidence type="ECO:0000313" key="2">
    <source>
        <dbReference type="EMBL" id="RNA10992.1"/>
    </source>
</evidence>